<evidence type="ECO:0000256" key="1">
    <source>
        <dbReference type="ARBA" id="ARBA00022614"/>
    </source>
</evidence>
<dbReference type="AlphaFoldDB" id="A0A078B504"/>
<dbReference type="SUPFAM" id="SSF52075">
    <property type="entry name" value="Outer arm dynein light chain 1"/>
    <property type="match status" value="1"/>
</dbReference>
<organism evidence="4 5">
    <name type="scientific">Stylonychia lemnae</name>
    <name type="common">Ciliate</name>
    <dbReference type="NCBI Taxonomy" id="5949"/>
    <lineage>
        <taxon>Eukaryota</taxon>
        <taxon>Sar</taxon>
        <taxon>Alveolata</taxon>
        <taxon>Ciliophora</taxon>
        <taxon>Intramacronucleata</taxon>
        <taxon>Spirotrichea</taxon>
        <taxon>Stichotrichia</taxon>
        <taxon>Sporadotrichida</taxon>
        <taxon>Oxytrichidae</taxon>
        <taxon>Stylonychinae</taxon>
        <taxon>Stylonychia</taxon>
    </lineage>
</organism>
<keyword evidence="1" id="KW-0433">Leucine-rich repeat</keyword>
<keyword evidence="2" id="KW-0677">Repeat</keyword>
<gene>
    <name evidence="4" type="primary">Contig13331.g14230</name>
    <name evidence="4" type="ORF">STYLEM_17431</name>
</gene>
<feature type="region of interest" description="Disordered" evidence="3">
    <location>
        <begin position="122"/>
        <end position="212"/>
    </location>
</feature>
<dbReference type="PANTHER" id="PTHR46652">
    <property type="entry name" value="LEUCINE-RICH REPEAT AND IQ DOMAIN-CONTAINING PROTEIN 1-RELATED"/>
    <property type="match status" value="1"/>
</dbReference>
<accession>A0A078B504</accession>
<dbReference type="OrthoDB" id="313431at2759"/>
<dbReference type="PANTHER" id="PTHR46652:SF3">
    <property type="entry name" value="LEUCINE-RICH REPEAT-CONTAINING PROTEIN 9"/>
    <property type="match status" value="1"/>
</dbReference>
<feature type="compositionally biased region" description="Polar residues" evidence="3">
    <location>
        <begin position="131"/>
        <end position="189"/>
    </location>
</feature>
<dbReference type="EMBL" id="CCKQ01016442">
    <property type="protein sequence ID" value="CDW88312.1"/>
    <property type="molecule type" value="Genomic_DNA"/>
</dbReference>
<evidence type="ECO:0000256" key="2">
    <source>
        <dbReference type="ARBA" id="ARBA00022737"/>
    </source>
</evidence>
<dbReference type="InterPro" id="IPR050836">
    <property type="entry name" value="SDS22/Internalin_LRR"/>
</dbReference>
<evidence type="ECO:0000313" key="5">
    <source>
        <dbReference type="Proteomes" id="UP000039865"/>
    </source>
</evidence>
<dbReference type="PROSITE" id="PS51450">
    <property type="entry name" value="LRR"/>
    <property type="match status" value="1"/>
</dbReference>
<proteinExistence type="predicted"/>
<dbReference type="Proteomes" id="UP000039865">
    <property type="component" value="Unassembled WGS sequence"/>
</dbReference>
<protein>
    <submittedName>
        <fullName evidence="4">Leucine-rich repeat protein</fullName>
    </submittedName>
</protein>
<dbReference type="InterPro" id="IPR032675">
    <property type="entry name" value="LRR_dom_sf"/>
</dbReference>
<sequence length="296" mass="33380">MEGFEGLVNLKRLYLEKNCIVRLEGLQNCRKLEELYLSKQTLPNDVEFTFDDYTLAAISMSLRVLDVQQCNVIQADPIYYLESLVQLNMRDNYIGEIEGVIQFLRTLNNLRELDLRGNPVQKQKEIKAEKQNQAIIRRQNSTSRLVGQNQPQMSDFQSHSTTAPNFGSKRQGSQVKPGNLSQQNQNPFGVTNRGYKGHLVKGMGKPPLSNMNNNGQPNKVMQQAGLSILGNQMTLGGTMYEGNQNYNDSNVDSMGQDGQYSAKNAAPKRYSANLVSNTDFSMGTQHMNTKMMPRRL</sequence>
<reference evidence="4 5" key="1">
    <citation type="submission" date="2014-06" db="EMBL/GenBank/DDBJ databases">
        <authorList>
            <person name="Swart Estienne"/>
        </authorList>
    </citation>
    <scope>NUCLEOTIDE SEQUENCE [LARGE SCALE GENOMIC DNA]</scope>
    <source>
        <strain evidence="4 5">130c</strain>
    </source>
</reference>
<dbReference type="SMART" id="SM00365">
    <property type="entry name" value="LRR_SD22"/>
    <property type="match status" value="3"/>
</dbReference>
<dbReference type="InParanoid" id="A0A078B504"/>
<dbReference type="Gene3D" id="3.80.10.10">
    <property type="entry name" value="Ribonuclease Inhibitor"/>
    <property type="match status" value="1"/>
</dbReference>
<dbReference type="InterPro" id="IPR001611">
    <property type="entry name" value="Leu-rich_rpt"/>
</dbReference>
<evidence type="ECO:0000313" key="4">
    <source>
        <dbReference type="EMBL" id="CDW88312.1"/>
    </source>
</evidence>
<name>A0A078B504_STYLE</name>
<evidence type="ECO:0000256" key="3">
    <source>
        <dbReference type="SAM" id="MobiDB-lite"/>
    </source>
</evidence>
<keyword evidence="5" id="KW-1185">Reference proteome</keyword>